<dbReference type="InterPro" id="IPR006153">
    <property type="entry name" value="Cation/H_exchanger_TM"/>
</dbReference>
<dbReference type="PANTHER" id="PTHR32507">
    <property type="entry name" value="NA(+)/H(+) ANTIPORTER 1"/>
    <property type="match status" value="1"/>
</dbReference>
<evidence type="ECO:0000256" key="7">
    <source>
        <dbReference type="ARBA" id="ARBA00023065"/>
    </source>
</evidence>
<name>A0ABP4LUP1_9ACTN</name>
<evidence type="ECO:0000313" key="11">
    <source>
        <dbReference type="EMBL" id="GAA1530394.1"/>
    </source>
</evidence>
<evidence type="ECO:0000256" key="6">
    <source>
        <dbReference type="ARBA" id="ARBA00022989"/>
    </source>
</evidence>
<organism evidence="11 12">
    <name type="scientific">Kribbella lupini</name>
    <dbReference type="NCBI Taxonomy" id="291602"/>
    <lineage>
        <taxon>Bacteria</taxon>
        <taxon>Bacillati</taxon>
        <taxon>Actinomycetota</taxon>
        <taxon>Actinomycetes</taxon>
        <taxon>Propionibacteriales</taxon>
        <taxon>Kribbellaceae</taxon>
        <taxon>Kribbella</taxon>
    </lineage>
</organism>
<keyword evidence="4" id="KW-1003">Cell membrane</keyword>
<feature type="transmembrane region" description="Helical" evidence="9">
    <location>
        <begin position="381"/>
        <end position="404"/>
    </location>
</feature>
<comment type="caution">
    <text evidence="11">The sequence shown here is derived from an EMBL/GenBank/DDBJ whole genome shotgun (WGS) entry which is preliminary data.</text>
</comment>
<feature type="transmembrane region" description="Helical" evidence="9">
    <location>
        <begin position="320"/>
        <end position="339"/>
    </location>
</feature>
<evidence type="ECO:0000256" key="8">
    <source>
        <dbReference type="ARBA" id="ARBA00023136"/>
    </source>
</evidence>
<keyword evidence="2" id="KW-0813">Transport</keyword>
<evidence type="ECO:0000256" key="5">
    <source>
        <dbReference type="ARBA" id="ARBA00022692"/>
    </source>
</evidence>
<keyword evidence="12" id="KW-1185">Reference proteome</keyword>
<dbReference type="Pfam" id="PF00999">
    <property type="entry name" value="Na_H_Exchanger"/>
    <property type="match status" value="1"/>
</dbReference>
<feature type="transmembrane region" description="Helical" evidence="9">
    <location>
        <begin position="29"/>
        <end position="48"/>
    </location>
</feature>
<feature type="transmembrane region" description="Helical" evidence="9">
    <location>
        <begin position="241"/>
        <end position="274"/>
    </location>
</feature>
<feature type="domain" description="Cation/H+ exchanger transmembrane" evidence="10">
    <location>
        <begin position="16"/>
        <end position="405"/>
    </location>
</feature>
<evidence type="ECO:0000259" key="10">
    <source>
        <dbReference type="Pfam" id="PF00999"/>
    </source>
</evidence>
<keyword evidence="5 9" id="KW-0812">Transmembrane</keyword>
<feature type="transmembrane region" description="Helical" evidence="9">
    <location>
        <begin position="6"/>
        <end position="22"/>
    </location>
</feature>
<sequence length="413" mass="43975">MRIDGDGLYLVAGVALLLGAVLPRLLKRYAVSAPIAFLGAGMLLGFVVERGKVSPLAEPKLTEHLAELTVLIALMGVGLAIDRPIGWRRWAVTWRLLFVAMPACVAAMAGLGWLLGLAPALALLVGAVLAPTDPVLASDVQVQGPTTGEGAEPEEDDEVRFALTSEAGLNDGLAFPLVYLAVFAATKGALGDWALEWIAWELIGKSVIGIVVGAVAGRLLGRMAFSAPVPSFRLADSREPVLALAMTLGVYGLAEVLHGYGFLAVFVAAIALRSAERAHDFHEELHSFVEQVEHILTWGVLLLLGVAVTGGLLAPLDLKGVVLGVGLILVLRPLTAWLSLQRTEMRRSERWVTAAFGVRGVGSIFYLAYAGSDFADDLPWLWATIGFTVVLSVVVHGVAATPLMRMLERRRES</sequence>
<keyword evidence="6 9" id="KW-1133">Transmembrane helix</keyword>
<feature type="transmembrane region" description="Helical" evidence="9">
    <location>
        <begin position="173"/>
        <end position="190"/>
    </location>
</feature>
<protein>
    <submittedName>
        <fullName evidence="11">Cation:proton antiporter</fullName>
    </submittedName>
</protein>
<dbReference type="InterPro" id="IPR038770">
    <property type="entry name" value="Na+/solute_symporter_sf"/>
</dbReference>
<dbReference type="EMBL" id="BAAANC010000002">
    <property type="protein sequence ID" value="GAA1530394.1"/>
    <property type="molecule type" value="Genomic_DNA"/>
</dbReference>
<comment type="subcellular location">
    <subcellularLocation>
        <location evidence="1">Cell membrane</location>
        <topology evidence="1">Multi-pass membrane protein</topology>
    </subcellularLocation>
</comment>
<dbReference type="RefSeq" id="WP_344175256.1">
    <property type="nucleotide sequence ID" value="NZ_BAAANC010000002.1"/>
</dbReference>
<proteinExistence type="predicted"/>
<accession>A0ABP4LUP1</accession>
<evidence type="ECO:0000313" key="12">
    <source>
        <dbReference type="Proteomes" id="UP001500363"/>
    </source>
</evidence>
<reference evidence="12" key="1">
    <citation type="journal article" date="2019" name="Int. J. Syst. Evol. Microbiol.">
        <title>The Global Catalogue of Microorganisms (GCM) 10K type strain sequencing project: providing services to taxonomists for standard genome sequencing and annotation.</title>
        <authorList>
            <consortium name="The Broad Institute Genomics Platform"/>
            <consortium name="The Broad Institute Genome Sequencing Center for Infectious Disease"/>
            <person name="Wu L."/>
            <person name="Ma J."/>
        </authorList>
    </citation>
    <scope>NUCLEOTIDE SEQUENCE [LARGE SCALE GENOMIC DNA]</scope>
    <source>
        <strain evidence="12">JCM 14303</strain>
    </source>
</reference>
<feature type="transmembrane region" description="Helical" evidence="9">
    <location>
        <begin position="202"/>
        <end position="221"/>
    </location>
</feature>
<keyword evidence="8 9" id="KW-0472">Membrane</keyword>
<feature type="transmembrane region" description="Helical" evidence="9">
    <location>
        <begin position="68"/>
        <end position="85"/>
    </location>
</feature>
<gene>
    <name evidence="11" type="ORF">GCM10009741_35390</name>
</gene>
<feature type="transmembrane region" description="Helical" evidence="9">
    <location>
        <begin position="351"/>
        <end position="369"/>
    </location>
</feature>
<evidence type="ECO:0000256" key="1">
    <source>
        <dbReference type="ARBA" id="ARBA00004651"/>
    </source>
</evidence>
<evidence type="ECO:0000256" key="4">
    <source>
        <dbReference type="ARBA" id="ARBA00022475"/>
    </source>
</evidence>
<feature type="transmembrane region" description="Helical" evidence="9">
    <location>
        <begin position="97"/>
        <end position="130"/>
    </location>
</feature>
<evidence type="ECO:0000256" key="9">
    <source>
        <dbReference type="SAM" id="Phobius"/>
    </source>
</evidence>
<dbReference type="Gene3D" id="1.20.1530.20">
    <property type="match status" value="1"/>
</dbReference>
<keyword evidence="7" id="KW-0406">Ion transport</keyword>
<dbReference type="Proteomes" id="UP001500363">
    <property type="component" value="Unassembled WGS sequence"/>
</dbReference>
<evidence type="ECO:0000256" key="2">
    <source>
        <dbReference type="ARBA" id="ARBA00022448"/>
    </source>
</evidence>
<keyword evidence="3" id="KW-0050">Antiport</keyword>
<evidence type="ECO:0000256" key="3">
    <source>
        <dbReference type="ARBA" id="ARBA00022449"/>
    </source>
</evidence>
<dbReference type="PANTHER" id="PTHR32507:SF8">
    <property type="entry name" value="CNH1P"/>
    <property type="match status" value="1"/>
</dbReference>
<feature type="transmembrane region" description="Helical" evidence="9">
    <location>
        <begin position="295"/>
        <end position="314"/>
    </location>
</feature>